<accession>A0A0B1S8A4</accession>
<proteinExistence type="predicted"/>
<dbReference type="Proteomes" id="UP000053660">
    <property type="component" value="Unassembled WGS sequence"/>
</dbReference>
<keyword evidence="3" id="KW-1185">Reference proteome</keyword>
<feature type="chain" id="PRO_5002064381" evidence="1">
    <location>
        <begin position="23"/>
        <end position="57"/>
    </location>
</feature>
<feature type="signal peptide" evidence="1">
    <location>
        <begin position="1"/>
        <end position="22"/>
    </location>
</feature>
<feature type="non-terminal residue" evidence="2">
    <location>
        <position position="57"/>
    </location>
</feature>
<evidence type="ECO:0000313" key="3">
    <source>
        <dbReference type="Proteomes" id="UP000053660"/>
    </source>
</evidence>
<keyword evidence="1" id="KW-0732">Signal</keyword>
<name>A0A0B1S8A4_OESDE</name>
<gene>
    <name evidence="2" type="ORF">OESDEN_18776</name>
</gene>
<protein>
    <submittedName>
        <fullName evidence="2">Uncharacterized protein</fullName>
    </submittedName>
</protein>
<dbReference type="EMBL" id="KN588431">
    <property type="protein sequence ID" value="KHJ81538.1"/>
    <property type="molecule type" value="Genomic_DNA"/>
</dbReference>
<dbReference type="AlphaFoldDB" id="A0A0B1S8A4"/>
<sequence length="57" mass="6420">MHSNMHLVFLTALFAAALHVRAIEPAYPEKCTTSQEIRQAFIDGSNKPREEDGVHKL</sequence>
<evidence type="ECO:0000313" key="2">
    <source>
        <dbReference type="EMBL" id="KHJ81538.1"/>
    </source>
</evidence>
<reference evidence="2 3" key="1">
    <citation type="submission" date="2014-03" db="EMBL/GenBank/DDBJ databases">
        <title>Draft genome of the hookworm Oesophagostomum dentatum.</title>
        <authorList>
            <person name="Mitreva M."/>
        </authorList>
    </citation>
    <scope>NUCLEOTIDE SEQUENCE [LARGE SCALE GENOMIC DNA]</scope>
    <source>
        <strain evidence="2 3">OD-Hann</strain>
    </source>
</reference>
<evidence type="ECO:0000256" key="1">
    <source>
        <dbReference type="SAM" id="SignalP"/>
    </source>
</evidence>
<organism evidence="2 3">
    <name type="scientific">Oesophagostomum dentatum</name>
    <name type="common">Nodular worm</name>
    <dbReference type="NCBI Taxonomy" id="61180"/>
    <lineage>
        <taxon>Eukaryota</taxon>
        <taxon>Metazoa</taxon>
        <taxon>Ecdysozoa</taxon>
        <taxon>Nematoda</taxon>
        <taxon>Chromadorea</taxon>
        <taxon>Rhabditida</taxon>
        <taxon>Rhabditina</taxon>
        <taxon>Rhabditomorpha</taxon>
        <taxon>Strongyloidea</taxon>
        <taxon>Strongylidae</taxon>
        <taxon>Oesophagostomum</taxon>
    </lineage>
</organism>